<evidence type="ECO:0000313" key="2">
    <source>
        <dbReference type="EMBL" id="CAK9015658.1"/>
    </source>
</evidence>
<feature type="region of interest" description="Disordered" evidence="1">
    <location>
        <begin position="75"/>
        <end position="96"/>
    </location>
</feature>
<protein>
    <submittedName>
        <fullName evidence="2">Uncharacterized protein</fullName>
    </submittedName>
</protein>
<keyword evidence="3" id="KW-1185">Reference proteome</keyword>
<sequence length="110" mass="12258">MADVLPLHRAQNDFTMTATRADAQTCCQKDLRDIGQTCVQLQKRNLRKGRLLFRVIPPHSDGHAADVQSLQVYLGPLQSSDPSPDPETFSGEPIRVEPLAAREHKSLLIE</sequence>
<dbReference type="EMBL" id="CAXAMN010005888">
    <property type="protein sequence ID" value="CAK9015658.1"/>
    <property type="molecule type" value="Genomic_DNA"/>
</dbReference>
<name>A0ABP0JMJ7_9DINO</name>
<feature type="non-terminal residue" evidence="2">
    <location>
        <position position="110"/>
    </location>
</feature>
<comment type="caution">
    <text evidence="2">The sequence shown here is derived from an EMBL/GenBank/DDBJ whole genome shotgun (WGS) entry which is preliminary data.</text>
</comment>
<organism evidence="2 3">
    <name type="scientific">Durusdinium trenchii</name>
    <dbReference type="NCBI Taxonomy" id="1381693"/>
    <lineage>
        <taxon>Eukaryota</taxon>
        <taxon>Sar</taxon>
        <taxon>Alveolata</taxon>
        <taxon>Dinophyceae</taxon>
        <taxon>Suessiales</taxon>
        <taxon>Symbiodiniaceae</taxon>
        <taxon>Durusdinium</taxon>
    </lineage>
</organism>
<evidence type="ECO:0000256" key="1">
    <source>
        <dbReference type="SAM" id="MobiDB-lite"/>
    </source>
</evidence>
<proteinExistence type="predicted"/>
<accession>A0ABP0JMJ7</accession>
<reference evidence="2 3" key="1">
    <citation type="submission" date="2024-02" db="EMBL/GenBank/DDBJ databases">
        <authorList>
            <person name="Chen Y."/>
            <person name="Shah S."/>
            <person name="Dougan E. K."/>
            <person name="Thang M."/>
            <person name="Chan C."/>
        </authorList>
    </citation>
    <scope>NUCLEOTIDE SEQUENCE [LARGE SCALE GENOMIC DNA]</scope>
</reference>
<evidence type="ECO:0000313" key="3">
    <source>
        <dbReference type="Proteomes" id="UP001642484"/>
    </source>
</evidence>
<dbReference type="Proteomes" id="UP001642484">
    <property type="component" value="Unassembled WGS sequence"/>
</dbReference>
<gene>
    <name evidence="2" type="ORF">CCMP2556_LOCUS12180</name>
</gene>